<proteinExistence type="inferred from homology"/>
<dbReference type="RefSeq" id="WP_264807535.1">
    <property type="nucleotide sequence ID" value="NZ_CP110226.1"/>
</dbReference>
<evidence type="ECO:0000256" key="8">
    <source>
        <dbReference type="ARBA" id="ARBA00024327"/>
    </source>
</evidence>
<evidence type="ECO:0000313" key="17">
    <source>
        <dbReference type="Proteomes" id="UP001163156"/>
    </source>
</evidence>
<evidence type="ECO:0000256" key="9">
    <source>
        <dbReference type="ARBA" id="ARBA00024386"/>
    </source>
</evidence>
<dbReference type="PIRSF" id="PIRSF000857">
    <property type="entry name" value="PAPS_reductase"/>
    <property type="match status" value="1"/>
</dbReference>
<comment type="function">
    <text evidence="7 14">Catalyzes the formation of sulfite from adenosine 5'-phosphosulfate (APS) using thioredoxin as an electron donor.</text>
</comment>
<dbReference type="InterPro" id="IPR002500">
    <property type="entry name" value="PAPS_reduct_dom"/>
</dbReference>
<evidence type="ECO:0000256" key="3">
    <source>
        <dbReference type="ARBA" id="ARBA00022723"/>
    </source>
</evidence>
<dbReference type="NCBIfam" id="TIGR02055">
    <property type="entry name" value="APS_reductase"/>
    <property type="match status" value="1"/>
</dbReference>
<evidence type="ECO:0000256" key="12">
    <source>
        <dbReference type="ARBA" id="ARBA00032041"/>
    </source>
</evidence>
<dbReference type="Gene3D" id="3.40.50.620">
    <property type="entry name" value="HUPs"/>
    <property type="match status" value="1"/>
</dbReference>
<evidence type="ECO:0000259" key="15">
    <source>
        <dbReference type="Pfam" id="PF01507"/>
    </source>
</evidence>
<keyword evidence="5 14" id="KW-0408">Iron</keyword>
<dbReference type="Proteomes" id="UP001163156">
    <property type="component" value="Chromosome"/>
</dbReference>
<feature type="binding site" evidence="14">
    <location>
        <position position="120"/>
    </location>
    <ligand>
        <name>[4Fe-4S] cluster</name>
        <dbReference type="ChEBI" id="CHEBI:49883"/>
    </ligand>
</feature>
<evidence type="ECO:0000256" key="13">
    <source>
        <dbReference type="ARBA" id="ARBA00048441"/>
    </source>
</evidence>
<evidence type="ECO:0000256" key="6">
    <source>
        <dbReference type="ARBA" id="ARBA00023014"/>
    </source>
</evidence>
<evidence type="ECO:0000256" key="7">
    <source>
        <dbReference type="ARBA" id="ARBA00024298"/>
    </source>
</evidence>
<dbReference type="SUPFAM" id="SSF52402">
    <property type="entry name" value="Adenine nucleotide alpha hydrolases-like"/>
    <property type="match status" value="1"/>
</dbReference>
<dbReference type="Pfam" id="PF01507">
    <property type="entry name" value="PAPS_reduct"/>
    <property type="match status" value="1"/>
</dbReference>
<dbReference type="HAMAP" id="MF_00063">
    <property type="entry name" value="CysH"/>
    <property type="match status" value="1"/>
</dbReference>
<accession>A0ABY6MBT1</accession>
<dbReference type="EMBL" id="CP110226">
    <property type="protein sequence ID" value="UZD21087.1"/>
    <property type="molecule type" value="Genomic_DNA"/>
</dbReference>
<comment type="catalytic activity">
    <reaction evidence="13 14">
        <text>[thioredoxin]-disulfide + sulfite + AMP + 2 H(+) = adenosine 5'-phosphosulfate + [thioredoxin]-dithiol</text>
        <dbReference type="Rhea" id="RHEA:21976"/>
        <dbReference type="Rhea" id="RHEA-COMP:10698"/>
        <dbReference type="Rhea" id="RHEA-COMP:10700"/>
        <dbReference type="ChEBI" id="CHEBI:15378"/>
        <dbReference type="ChEBI" id="CHEBI:17359"/>
        <dbReference type="ChEBI" id="CHEBI:29950"/>
        <dbReference type="ChEBI" id="CHEBI:50058"/>
        <dbReference type="ChEBI" id="CHEBI:58243"/>
        <dbReference type="ChEBI" id="CHEBI:456215"/>
        <dbReference type="EC" id="1.8.4.10"/>
    </reaction>
</comment>
<evidence type="ECO:0000313" key="16">
    <source>
        <dbReference type="EMBL" id="UZD21087.1"/>
    </source>
</evidence>
<dbReference type="PANTHER" id="PTHR46482:SF9">
    <property type="entry name" value="5'-ADENYLYLSULFATE REDUCTASE 1, CHLOROPLASTIC"/>
    <property type="match status" value="1"/>
</dbReference>
<protein>
    <recommendedName>
        <fullName evidence="10 14">Adenosine 5'-phosphosulfate reductase</fullName>
        <shortName evidence="14">APS reductase</shortName>
        <ecNumber evidence="9 14">1.8.4.10</ecNumber>
    </recommendedName>
    <alternativeName>
        <fullName evidence="12 14">5'-adenylylsulfate reductase</fullName>
    </alternativeName>
    <alternativeName>
        <fullName evidence="11 14">Thioredoxin-dependent 5'-adenylylsulfate reductase</fullName>
    </alternativeName>
</protein>
<dbReference type="GO" id="GO:0004604">
    <property type="term" value="F:phosphoadenylyl-sulfate reductase (thioredoxin) activity"/>
    <property type="evidence" value="ECO:0007669"/>
    <property type="project" value="UniProtKB-EC"/>
</dbReference>
<keyword evidence="2 14" id="KW-0963">Cytoplasm</keyword>
<feature type="binding site" evidence="14">
    <location>
        <position position="202"/>
    </location>
    <ligand>
        <name>[4Fe-4S] cluster</name>
        <dbReference type="ChEBI" id="CHEBI:49883"/>
    </ligand>
</feature>
<comment type="subcellular location">
    <subcellularLocation>
        <location evidence="14">Cytoplasm</location>
    </subcellularLocation>
</comment>
<evidence type="ECO:0000256" key="2">
    <source>
        <dbReference type="ARBA" id="ARBA00022490"/>
    </source>
</evidence>
<comment type="cofactor">
    <cofactor evidence="14">
        <name>[4Fe-4S] cluster</name>
        <dbReference type="ChEBI" id="CHEBI:49883"/>
    </cofactor>
    <text evidence="14">Binds 1 [4Fe-4S] cluster per subunit.</text>
</comment>
<keyword evidence="3 14" id="KW-0479">Metal-binding</keyword>
<comment type="pathway">
    <text evidence="8 14">Sulfur metabolism; hydrogen sulfide biosynthesis; sulfite from sulfate.</text>
</comment>
<dbReference type="InterPro" id="IPR011798">
    <property type="entry name" value="APS_reductase"/>
</dbReference>
<dbReference type="InterPro" id="IPR014729">
    <property type="entry name" value="Rossmann-like_a/b/a_fold"/>
</dbReference>
<evidence type="ECO:0000256" key="1">
    <source>
        <dbReference type="ARBA" id="ARBA00009732"/>
    </source>
</evidence>
<evidence type="ECO:0000256" key="11">
    <source>
        <dbReference type="ARBA" id="ARBA00030894"/>
    </source>
</evidence>
<gene>
    <name evidence="14" type="primary">cysH</name>
    <name evidence="16" type="ORF">OM944_10410</name>
</gene>
<feature type="active site" description="Nucleophile; cysteine thiosulfonate intermediate" evidence="14">
    <location>
        <position position="229"/>
    </location>
</feature>
<reference evidence="16" key="1">
    <citation type="submission" date="2022-10" db="EMBL/GenBank/DDBJ databases">
        <title>Algoriphagus sp. a novel bacteria isolate from halophytes salicornia europaea.</title>
        <authorList>
            <person name="Peng Y."/>
            <person name="Jiang L."/>
            <person name="Lee J."/>
        </authorList>
    </citation>
    <scope>NUCLEOTIDE SEQUENCE</scope>
    <source>
        <strain evidence="16">TR-M5</strain>
    </source>
</reference>
<feature type="binding site" evidence="14">
    <location>
        <position position="119"/>
    </location>
    <ligand>
        <name>[4Fe-4S] cluster</name>
        <dbReference type="ChEBI" id="CHEBI:49883"/>
    </ligand>
</feature>
<feature type="binding site" evidence="14">
    <location>
        <position position="205"/>
    </location>
    <ligand>
        <name>[4Fe-4S] cluster</name>
        <dbReference type="ChEBI" id="CHEBI:49883"/>
    </ligand>
</feature>
<keyword evidence="17" id="KW-1185">Reference proteome</keyword>
<keyword evidence="4 14" id="KW-0560">Oxidoreductase</keyword>
<evidence type="ECO:0000256" key="4">
    <source>
        <dbReference type="ARBA" id="ARBA00023002"/>
    </source>
</evidence>
<comment type="similarity">
    <text evidence="1 14">Belongs to the PAPS reductase family. CysH subfamily.</text>
</comment>
<evidence type="ECO:0000256" key="5">
    <source>
        <dbReference type="ARBA" id="ARBA00023004"/>
    </source>
</evidence>
<dbReference type="CDD" id="cd23945">
    <property type="entry name" value="PAPS_reductase"/>
    <property type="match status" value="1"/>
</dbReference>
<dbReference type="InterPro" id="IPR004511">
    <property type="entry name" value="PAPS/APS_Rdtase"/>
</dbReference>
<feature type="domain" description="Phosphoadenosine phosphosulphate reductase" evidence="15">
    <location>
        <begin position="34"/>
        <end position="208"/>
    </location>
</feature>
<sequence length="234" mass="26604">MTLEKNMHELEAQLSELSAQEGLALIADLFPGKVTFSTSLGQEDQVITQLIAEAHLPISIFSLDTGRLFPETLDLLSRTEAKYKQNIKVYYPNTESVEKLVSEIGINGFYDSVENRKSCCFVRKVEPLKRALAGNDVWITGLRAEQSANRSGMKRIEWDEGNQILKFNPLLDWTFEDMINYINEKNIPYNPLHDKGFISIGCAPCTRAIMEGEDARAGRWWWEDSKKECGLHAK</sequence>
<organism evidence="16 17">
    <name type="scientific">Algoriphagus halophytocola</name>
    <dbReference type="NCBI Taxonomy" id="2991499"/>
    <lineage>
        <taxon>Bacteria</taxon>
        <taxon>Pseudomonadati</taxon>
        <taxon>Bacteroidota</taxon>
        <taxon>Cytophagia</taxon>
        <taxon>Cytophagales</taxon>
        <taxon>Cyclobacteriaceae</taxon>
        <taxon>Algoriphagus</taxon>
    </lineage>
</organism>
<dbReference type="EC" id="1.8.4.10" evidence="9 14"/>
<evidence type="ECO:0000256" key="10">
    <source>
        <dbReference type="ARBA" id="ARBA00029514"/>
    </source>
</evidence>
<name>A0ABY6MBT1_9BACT</name>
<keyword evidence="6 14" id="KW-0411">Iron-sulfur</keyword>
<dbReference type="PANTHER" id="PTHR46482">
    <property type="entry name" value="5'-ADENYLYLSULFATE REDUCTASE 3, CHLOROPLASTIC"/>
    <property type="match status" value="1"/>
</dbReference>
<evidence type="ECO:0000256" key="14">
    <source>
        <dbReference type="HAMAP-Rule" id="MF_00063"/>
    </source>
</evidence>
<dbReference type="NCBIfam" id="TIGR00434">
    <property type="entry name" value="cysH"/>
    <property type="match status" value="1"/>
</dbReference>
<dbReference type="NCBIfam" id="NF002537">
    <property type="entry name" value="PRK02090.1"/>
    <property type="match status" value="1"/>
</dbReference>